<reference evidence="1 2" key="1">
    <citation type="journal article" date="2013" name="J. Virol.">
        <title>Comparative genomics of carp herpesviruses.</title>
        <authorList>
            <person name="Davison A.J."/>
            <person name="Kurobe T."/>
            <person name="Gatherer D."/>
            <person name="Cunningham C."/>
            <person name="Korf I."/>
            <person name="Fukuda H."/>
            <person name="Hedrick R.P."/>
            <person name="Waltzek T.B."/>
        </authorList>
    </citation>
    <scope>NUCLEOTIDE SEQUENCE [LARGE SCALE GENOMIC DNA]</scope>
    <source>
        <strain evidence="1">NG-J1</strain>
    </source>
</reference>
<dbReference type="Proteomes" id="UP000118426">
    <property type="component" value="Segment"/>
</dbReference>
<evidence type="ECO:0000313" key="2">
    <source>
        <dbReference type="Proteomes" id="UP000118426"/>
    </source>
</evidence>
<name>K7PBE4_9VIRU</name>
<dbReference type="GeneID" id="14011287"/>
<keyword evidence="2" id="KW-1185">Reference proteome</keyword>
<gene>
    <name evidence="1" type="ORF">CyHV1_ORF147</name>
</gene>
<evidence type="ECO:0000313" key="1">
    <source>
        <dbReference type="EMBL" id="AFJ20434.1"/>
    </source>
</evidence>
<sequence length="258" mass="29553">MTLLLFLLAALPLAEARGLHDNFEGSDWSLQIIEQTRPQMVALHKTALPFTVKHNSIHATSCQCGSPEKPFDGFTRTNIWTWVRFFNLTHEEIWDYDDVLDPSVTNCTDVRGDGSAHHDYLCFSRTTWPACECLMLAKEYITDPRNNRRRQGAVYSHPYQGMDWIKWKVAAKDLVPKDWLSVEDHYFHTDSRDVEGQEGTWLVETVHSVVDHGEVGETIKRDIESGGLSRLHKLVAQLGERKPDLAQLHGTVRSRDEL</sequence>
<dbReference type="EMBL" id="JQ815363">
    <property type="protein sequence ID" value="AFJ20434.1"/>
    <property type="molecule type" value="Genomic_DNA"/>
</dbReference>
<dbReference type="KEGG" id="vg:14011287"/>
<organism evidence="1 2">
    <name type="scientific">Cyprinid herpesvirus 1</name>
    <dbReference type="NCBI Taxonomy" id="317858"/>
    <lineage>
        <taxon>Viruses</taxon>
        <taxon>Duplodnaviria</taxon>
        <taxon>Heunggongvirae</taxon>
        <taxon>Peploviricota</taxon>
        <taxon>Herviviricetes</taxon>
        <taxon>Herpesvirales</taxon>
        <taxon>Alloherpesviridae</taxon>
        <taxon>Cyvirus</taxon>
        <taxon>Cyvirus cyprinidallo1</taxon>
    </lineage>
</organism>
<accession>K7PBE4</accession>
<protein>
    <submittedName>
        <fullName evidence="1">Protein ORF147</fullName>
    </submittedName>
</protein>
<proteinExistence type="predicted"/>
<dbReference type="RefSeq" id="YP_007003800.1">
    <property type="nucleotide sequence ID" value="NC_019491.1"/>
</dbReference>